<sequence>MLLLCNVTRSKCITRLGRRCDINHSDTETVRVTGMKEVGVVLIGKQSSEESRRETLRGGDEMES</sequence>
<accession>A0A5B7J0A5</accession>
<proteinExistence type="predicted"/>
<reference evidence="1 2" key="1">
    <citation type="submission" date="2019-05" db="EMBL/GenBank/DDBJ databases">
        <title>Another draft genome of Portunus trituberculatus and its Hox gene families provides insights of decapod evolution.</title>
        <authorList>
            <person name="Jeong J.-H."/>
            <person name="Song I."/>
            <person name="Kim S."/>
            <person name="Choi T."/>
            <person name="Kim D."/>
            <person name="Ryu S."/>
            <person name="Kim W."/>
        </authorList>
    </citation>
    <scope>NUCLEOTIDE SEQUENCE [LARGE SCALE GENOMIC DNA]</scope>
    <source>
        <tissue evidence="1">Muscle</tissue>
    </source>
</reference>
<keyword evidence="2" id="KW-1185">Reference proteome</keyword>
<organism evidence="1 2">
    <name type="scientific">Portunus trituberculatus</name>
    <name type="common">Swimming crab</name>
    <name type="synonym">Neptunus trituberculatus</name>
    <dbReference type="NCBI Taxonomy" id="210409"/>
    <lineage>
        <taxon>Eukaryota</taxon>
        <taxon>Metazoa</taxon>
        <taxon>Ecdysozoa</taxon>
        <taxon>Arthropoda</taxon>
        <taxon>Crustacea</taxon>
        <taxon>Multicrustacea</taxon>
        <taxon>Malacostraca</taxon>
        <taxon>Eumalacostraca</taxon>
        <taxon>Eucarida</taxon>
        <taxon>Decapoda</taxon>
        <taxon>Pleocyemata</taxon>
        <taxon>Brachyura</taxon>
        <taxon>Eubrachyura</taxon>
        <taxon>Portunoidea</taxon>
        <taxon>Portunidae</taxon>
        <taxon>Portuninae</taxon>
        <taxon>Portunus</taxon>
    </lineage>
</organism>
<gene>
    <name evidence="1" type="ORF">E2C01_083113</name>
</gene>
<evidence type="ECO:0000313" key="2">
    <source>
        <dbReference type="Proteomes" id="UP000324222"/>
    </source>
</evidence>
<comment type="caution">
    <text evidence="1">The sequence shown here is derived from an EMBL/GenBank/DDBJ whole genome shotgun (WGS) entry which is preliminary data.</text>
</comment>
<dbReference type="Proteomes" id="UP000324222">
    <property type="component" value="Unassembled WGS sequence"/>
</dbReference>
<dbReference type="AlphaFoldDB" id="A0A5B7J0A5"/>
<protein>
    <submittedName>
        <fullName evidence="1">Uncharacterized protein</fullName>
    </submittedName>
</protein>
<name>A0A5B7J0A5_PORTR</name>
<dbReference type="EMBL" id="VSRR010077054">
    <property type="protein sequence ID" value="MPC88215.1"/>
    <property type="molecule type" value="Genomic_DNA"/>
</dbReference>
<evidence type="ECO:0000313" key="1">
    <source>
        <dbReference type="EMBL" id="MPC88215.1"/>
    </source>
</evidence>